<dbReference type="RefSeq" id="WP_072831781.1">
    <property type="nucleotide sequence ID" value="NZ_FQXP01000006.1"/>
</dbReference>
<evidence type="ECO:0008006" key="4">
    <source>
        <dbReference type="Google" id="ProtNLM"/>
    </source>
</evidence>
<organism evidence="2 3">
    <name type="scientific">Clostridium collagenovorans DSM 3089</name>
    <dbReference type="NCBI Taxonomy" id="1121306"/>
    <lineage>
        <taxon>Bacteria</taxon>
        <taxon>Bacillati</taxon>
        <taxon>Bacillota</taxon>
        <taxon>Clostridia</taxon>
        <taxon>Eubacteriales</taxon>
        <taxon>Clostridiaceae</taxon>
        <taxon>Clostridium</taxon>
    </lineage>
</organism>
<accession>A0A1M5WVU7</accession>
<keyword evidence="1" id="KW-0812">Transmembrane</keyword>
<keyword evidence="1" id="KW-1133">Transmembrane helix</keyword>
<keyword evidence="1" id="KW-0472">Membrane</keyword>
<name>A0A1M5WVU7_9CLOT</name>
<dbReference type="EMBL" id="FQXP01000006">
    <property type="protein sequence ID" value="SHH91542.1"/>
    <property type="molecule type" value="Genomic_DNA"/>
</dbReference>
<dbReference type="AlphaFoldDB" id="A0A1M5WVU7"/>
<proteinExistence type="predicted"/>
<evidence type="ECO:0000313" key="3">
    <source>
        <dbReference type="Proteomes" id="UP000184526"/>
    </source>
</evidence>
<reference evidence="2 3" key="1">
    <citation type="submission" date="2016-11" db="EMBL/GenBank/DDBJ databases">
        <authorList>
            <person name="Jaros S."/>
            <person name="Januszkiewicz K."/>
            <person name="Wedrychowicz H."/>
        </authorList>
    </citation>
    <scope>NUCLEOTIDE SEQUENCE [LARGE SCALE GENOMIC DNA]</scope>
    <source>
        <strain evidence="2 3">DSM 3089</strain>
    </source>
</reference>
<dbReference type="STRING" id="1121306.SAMN02745196_01901"/>
<feature type="transmembrane region" description="Helical" evidence="1">
    <location>
        <begin position="162"/>
        <end position="187"/>
    </location>
</feature>
<sequence>MKKTNIKTIKKLLLRDIKYGFYENRYKYLVFILMILVLSIISAASYRGTIRGNFVDVIMNILPGERNLEIHIPILWILINSYVLFIIGSYAYDDYKENSLYIIYRTNGKMEFWISKFLWTILNVLLCYIILFGIIIAVGYIILGGGFSYSAYSELRILPNMLRVATIGELVFTISTSFLVLWLSLSLLQLSLSIIMKPINAYVFIMVFLMIGIFIPSPIFPAQYCMILRNEIFDNLYNITLLKAVIYNCIIAMVAILIGIFAINKKEIL</sequence>
<dbReference type="OrthoDB" id="1901540at2"/>
<evidence type="ECO:0000256" key="1">
    <source>
        <dbReference type="SAM" id="Phobius"/>
    </source>
</evidence>
<feature type="transmembrane region" description="Helical" evidence="1">
    <location>
        <begin position="199"/>
        <end position="220"/>
    </location>
</feature>
<dbReference type="Proteomes" id="UP000184526">
    <property type="component" value="Unassembled WGS sequence"/>
</dbReference>
<gene>
    <name evidence="2" type="ORF">SAMN02745196_01901</name>
</gene>
<feature type="transmembrane region" description="Helical" evidence="1">
    <location>
        <begin position="28"/>
        <end position="50"/>
    </location>
</feature>
<feature type="transmembrane region" description="Helical" evidence="1">
    <location>
        <begin position="70"/>
        <end position="92"/>
    </location>
</feature>
<feature type="transmembrane region" description="Helical" evidence="1">
    <location>
        <begin position="240"/>
        <end position="263"/>
    </location>
</feature>
<protein>
    <recommendedName>
        <fullName evidence="4">ABC-2 family transporter protein</fullName>
    </recommendedName>
</protein>
<evidence type="ECO:0000313" key="2">
    <source>
        <dbReference type="EMBL" id="SHH91542.1"/>
    </source>
</evidence>
<keyword evidence="3" id="KW-1185">Reference proteome</keyword>
<feature type="transmembrane region" description="Helical" evidence="1">
    <location>
        <begin position="113"/>
        <end position="142"/>
    </location>
</feature>